<sequence length="179" mass="19671">MVVRQRPLKRKGGPSPAAGAADVLGAVVPESRAALDEQPLTGRTPDGTAFAVPKTRDMLQSLFNPLTPKTTFDIVTLLTLSTHLLVALLLPPPAKRLVLMASFAFWRLCYNGGLGWILSWQSSRHGLVAMFKRNGWLDPARGGTVYLWLKRELEAKMGSDYSFEVRMAQACPRSSECLC</sequence>
<dbReference type="PANTHER" id="PTHR32138">
    <property type="entry name" value="PHOSPHATIDYLETHANOLAMINE N-METHYLTRANSFERASE"/>
    <property type="match status" value="1"/>
</dbReference>
<dbReference type="Proteomes" id="UP001150907">
    <property type="component" value="Unassembled WGS sequence"/>
</dbReference>
<dbReference type="EC" id="2.1.1.17" evidence="1"/>
<name>A0A9W8BF40_9FUNG</name>
<accession>A0A9W8BF40</accession>
<dbReference type="EMBL" id="JANBQF010000453">
    <property type="protein sequence ID" value="KAJ2001046.1"/>
    <property type="molecule type" value="Genomic_DNA"/>
</dbReference>
<comment type="caution">
    <text evidence="1">The sequence shown here is derived from an EMBL/GenBank/DDBJ whole genome shotgun (WGS) entry which is preliminary data.</text>
</comment>
<dbReference type="OrthoDB" id="4583at2759"/>
<dbReference type="AlphaFoldDB" id="A0A9W8BF40"/>
<keyword evidence="1" id="KW-0808">Transferase</keyword>
<reference evidence="1" key="1">
    <citation type="submission" date="2022-07" db="EMBL/GenBank/DDBJ databases">
        <title>Phylogenomic reconstructions and comparative analyses of Kickxellomycotina fungi.</title>
        <authorList>
            <person name="Reynolds N.K."/>
            <person name="Stajich J.E."/>
            <person name="Barry K."/>
            <person name="Grigoriev I.V."/>
            <person name="Crous P."/>
            <person name="Smith M.E."/>
        </authorList>
    </citation>
    <scope>NUCLEOTIDE SEQUENCE</scope>
    <source>
        <strain evidence="1">IMI 214461</strain>
    </source>
</reference>
<gene>
    <name evidence="1" type="primary">CHO2_2</name>
    <name evidence="1" type="ORF">H4R26_004330</name>
</gene>
<keyword evidence="1" id="KW-0489">Methyltransferase</keyword>
<dbReference type="GO" id="GO:0006656">
    <property type="term" value="P:phosphatidylcholine biosynthetic process"/>
    <property type="evidence" value="ECO:0007669"/>
    <property type="project" value="TreeGrafter"/>
</dbReference>
<protein>
    <submittedName>
        <fullName evidence="1">Phosphatidylethanolamine N-methyltransferase</fullName>
        <ecNumber evidence="1">2.1.1.17</ecNumber>
    </submittedName>
</protein>
<proteinExistence type="predicted"/>
<keyword evidence="2" id="KW-1185">Reference proteome</keyword>
<dbReference type="GO" id="GO:0032259">
    <property type="term" value="P:methylation"/>
    <property type="evidence" value="ECO:0007669"/>
    <property type="project" value="UniProtKB-KW"/>
</dbReference>
<evidence type="ECO:0000313" key="2">
    <source>
        <dbReference type="Proteomes" id="UP001150907"/>
    </source>
</evidence>
<organism evidence="1 2">
    <name type="scientific">Coemansia thaxteri</name>
    <dbReference type="NCBI Taxonomy" id="2663907"/>
    <lineage>
        <taxon>Eukaryota</taxon>
        <taxon>Fungi</taxon>
        <taxon>Fungi incertae sedis</taxon>
        <taxon>Zoopagomycota</taxon>
        <taxon>Kickxellomycotina</taxon>
        <taxon>Kickxellomycetes</taxon>
        <taxon>Kickxellales</taxon>
        <taxon>Kickxellaceae</taxon>
        <taxon>Coemansia</taxon>
    </lineage>
</organism>
<dbReference type="GO" id="GO:0004608">
    <property type="term" value="F:phosphatidylethanolamine N-methyltransferase activity"/>
    <property type="evidence" value="ECO:0007669"/>
    <property type="project" value="UniProtKB-EC"/>
</dbReference>
<evidence type="ECO:0000313" key="1">
    <source>
        <dbReference type="EMBL" id="KAJ2001046.1"/>
    </source>
</evidence>
<dbReference type="PANTHER" id="PTHR32138:SF0">
    <property type="entry name" value="PHOSPHATIDYLETHANOLAMINE N-METHYLTRANSFERASE"/>
    <property type="match status" value="1"/>
</dbReference>